<dbReference type="AlphaFoldDB" id="A0A9W9QX61"/>
<feature type="compositionally biased region" description="Basic and acidic residues" evidence="1">
    <location>
        <begin position="47"/>
        <end position="61"/>
    </location>
</feature>
<evidence type="ECO:0000313" key="2">
    <source>
        <dbReference type="EMBL" id="KAJ5342758.1"/>
    </source>
</evidence>
<reference evidence="2" key="1">
    <citation type="submission" date="2022-12" db="EMBL/GenBank/DDBJ databases">
        <authorList>
            <person name="Petersen C."/>
        </authorList>
    </citation>
    <scope>NUCLEOTIDE SEQUENCE</scope>
    <source>
        <strain evidence="2">IBT 35675</strain>
    </source>
</reference>
<evidence type="ECO:0000256" key="1">
    <source>
        <dbReference type="SAM" id="MobiDB-lite"/>
    </source>
</evidence>
<dbReference type="Proteomes" id="UP001148299">
    <property type="component" value="Unassembled WGS sequence"/>
</dbReference>
<sequence>MSESPIGPPQLSVTFSESGIMTESQGFSSPVGLDETGGRSNTKRLRQGGDDSAALHRHGEENGTSLNAEALNDDGGDARPPRKRLKHTAGWHDARKTNQGYLRQQKMFAEMSWFWSMGWALKYLDVEPHR</sequence>
<evidence type="ECO:0000313" key="3">
    <source>
        <dbReference type="Proteomes" id="UP001148299"/>
    </source>
</evidence>
<gene>
    <name evidence="2" type="ORF">N7541_011882</name>
</gene>
<feature type="compositionally biased region" description="Polar residues" evidence="1">
    <location>
        <begin position="11"/>
        <end position="28"/>
    </location>
</feature>
<protein>
    <submittedName>
        <fullName evidence="2">Uncharacterized protein</fullName>
    </submittedName>
</protein>
<comment type="caution">
    <text evidence="2">The sequence shown here is derived from an EMBL/GenBank/DDBJ whole genome shotgun (WGS) entry which is preliminary data.</text>
</comment>
<organism evidence="2 3">
    <name type="scientific">Penicillium brevicompactum</name>
    <dbReference type="NCBI Taxonomy" id="5074"/>
    <lineage>
        <taxon>Eukaryota</taxon>
        <taxon>Fungi</taxon>
        <taxon>Dikarya</taxon>
        <taxon>Ascomycota</taxon>
        <taxon>Pezizomycotina</taxon>
        <taxon>Eurotiomycetes</taxon>
        <taxon>Eurotiomycetidae</taxon>
        <taxon>Eurotiales</taxon>
        <taxon>Aspergillaceae</taxon>
        <taxon>Penicillium</taxon>
    </lineage>
</organism>
<accession>A0A9W9QX61</accession>
<proteinExistence type="predicted"/>
<feature type="region of interest" description="Disordered" evidence="1">
    <location>
        <begin position="1"/>
        <end position="92"/>
    </location>
</feature>
<dbReference type="EMBL" id="JAPZBR010000008">
    <property type="protein sequence ID" value="KAJ5342758.1"/>
    <property type="molecule type" value="Genomic_DNA"/>
</dbReference>
<name>A0A9W9QX61_PENBR</name>
<keyword evidence="3" id="KW-1185">Reference proteome</keyword>
<reference evidence="2" key="2">
    <citation type="journal article" date="2023" name="IMA Fungus">
        <title>Comparative genomic study of the Penicillium genus elucidates a diverse pangenome and 15 lateral gene transfer events.</title>
        <authorList>
            <person name="Petersen C."/>
            <person name="Sorensen T."/>
            <person name="Nielsen M.R."/>
            <person name="Sondergaard T.E."/>
            <person name="Sorensen J.L."/>
            <person name="Fitzpatrick D.A."/>
            <person name="Frisvad J.C."/>
            <person name="Nielsen K.L."/>
        </authorList>
    </citation>
    <scope>NUCLEOTIDE SEQUENCE</scope>
    <source>
        <strain evidence="2">IBT 35675</strain>
    </source>
</reference>